<reference evidence="2 3" key="1">
    <citation type="journal article" date="2022" name="bioRxiv">
        <title>Genomics of Preaxostyla Flagellates Illuminates Evolutionary Transitions and the Path Towards Mitochondrial Loss.</title>
        <authorList>
            <person name="Novak L.V.F."/>
            <person name="Treitli S.C."/>
            <person name="Pyrih J."/>
            <person name="Halakuc P."/>
            <person name="Pipaliya S.V."/>
            <person name="Vacek V."/>
            <person name="Brzon O."/>
            <person name="Soukal P."/>
            <person name="Eme L."/>
            <person name="Dacks J.B."/>
            <person name="Karnkowska A."/>
            <person name="Elias M."/>
            <person name="Hampl V."/>
        </authorList>
    </citation>
    <scope>NUCLEOTIDE SEQUENCE [LARGE SCALE GENOMIC DNA]</scope>
    <source>
        <strain evidence="2">NAU3</strain>
        <tissue evidence="2">Gut</tissue>
    </source>
</reference>
<evidence type="ECO:0000313" key="3">
    <source>
        <dbReference type="Proteomes" id="UP001281761"/>
    </source>
</evidence>
<comment type="caution">
    <text evidence="2">The sequence shown here is derived from an EMBL/GenBank/DDBJ whole genome shotgun (WGS) entry which is preliminary data.</text>
</comment>
<evidence type="ECO:0000256" key="1">
    <source>
        <dbReference type="SAM" id="MobiDB-lite"/>
    </source>
</evidence>
<proteinExistence type="predicted"/>
<protein>
    <submittedName>
        <fullName evidence="2">Uncharacterized protein</fullName>
    </submittedName>
</protein>
<feature type="region of interest" description="Disordered" evidence="1">
    <location>
        <begin position="19"/>
        <end position="44"/>
    </location>
</feature>
<dbReference type="EMBL" id="JARBJD010000004">
    <property type="protein sequence ID" value="KAK2963897.1"/>
    <property type="molecule type" value="Genomic_DNA"/>
</dbReference>
<sequence>MFRDSNDLVHAVMKSHECATSDDFSSNQLTEHTTSPCSSMKIGGERRIDKSLTEGTGSVSLKSGIVDVAEKSAAPSLSVHPSSSNTTFHLLNDLFIAKFPSTRGKQ</sequence>
<evidence type="ECO:0000313" key="2">
    <source>
        <dbReference type="EMBL" id="KAK2963897.1"/>
    </source>
</evidence>
<accession>A0ABQ9YJI0</accession>
<name>A0ABQ9YJI0_9EUKA</name>
<gene>
    <name evidence="2" type="ORF">BLNAU_974</name>
</gene>
<dbReference type="Proteomes" id="UP001281761">
    <property type="component" value="Unassembled WGS sequence"/>
</dbReference>
<feature type="compositionally biased region" description="Polar residues" evidence="1">
    <location>
        <begin position="22"/>
        <end position="38"/>
    </location>
</feature>
<keyword evidence="3" id="KW-1185">Reference proteome</keyword>
<organism evidence="2 3">
    <name type="scientific">Blattamonas nauphoetae</name>
    <dbReference type="NCBI Taxonomy" id="2049346"/>
    <lineage>
        <taxon>Eukaryota</taxon>
        <taxon>Metamonada</taxon>
        <taxon>Preaxostyla</taxon>
        <taxon>Oxymonadida</taxon>
        <taxon>Blattamonas</taxon>
    </lineage>
</organism>